<proteinExistence type="predicted"/>
<feature type="compositionally biased region" description="Basic and acidic residues" evidence="1">
    <location>
        <begin position="22"/>
        <end position="31"/>
    </location>
</feature>
<comment type="caution">
    <text evidence="2">The sequence shown here is derived from an EMBL/GenBank/DDBJ whole genome shotgun (WGS) entry which is preliminary data.</text>
</comment>
<organism evidence="2 3">
    <name type="scientific">Diploscapter pachys</name>
    <dbReference type="NCBI Taxonomy" id="2018661"/>
    <lineage>
        <taxon>Eukaryota</taxon>
        <taxon>Metazoa</taxon>
        <taxon>Ecdysozoa</taxon>
        <taxon>Nematoda</taxon>
        <taxon>Chromadorea</taxon>
        <taxon>Rhabditida</taxon>
        <taxon>Rhabditina</taxon>
        <taxon>Rhabditomorpha</taxon>
        <taxon>Rhabditoidea</taxon>
        <taxon>Rhabditidae</taxon>
        <taxon>Diploscapter</taxon>
    </lineage>
</organism>
<gene>
    <name evidence="2" type="ORF">WR25_15968</name>
</gene>
<dbReference type="EMBL" id="LIAE01007269">
    <property type="protein sequence ID" value="PAV80465.1"/>
    <property type="molecule type" value="Genomic_DNA"/>
</dbReference>
<accession>A0A2A2L2U9</accession>
<name>A0A2A2L2U9_9BILA</name>
<evidence type="ECO:0000313" key="2">
    <source>
        <dbReference type="EMBL" id="PAV80465.1"/>
    </source>
</evidence>
<feature type="compositionally biased region" description="Basic residues" evidence="1">
    <location>
        <begin position="1"/>
        <end position="11"/>
    </location>
</feature>
<dbReference type="Proteomes" id="UP000218231">
    <property type="component" value="Unassembled WGS sequence"/>
</dbReference>
<feature type="region of interest" description="Disordered" evidence="1">
    <location>
        <begin position="1"/>
        <end position="31"/>
    </location>
</feature>
<evidence type="ECO:0000313" key="3">
    <source>
        <dbReference type="Proteomes" id="UP000218231"/>
    </source>
</evidence>
<sequence length="86" mass="9622">MAPKSAKKRKIKGEQEASTSSEDVKKSRETRETTNGFEAFINFPLDEPAKVLLSQSASNRTIKRHAIQGYGKFLEYKGAGQDELVF</sequence>
<keyword evidence="3" id="KW-1185">Reference proteome</keyword>
<dbReference type="AlphaFoldDB" id="A0A2A2L2U9"/>
<evidence type="ECO:0000256" key="1">
    <source>
        <dbReference type="SAM" id="MobiDB-lite"/>
    </source>
</evidence>
<protein>
    <submittedName>
        <fullName evidence="2">Uncharacterized protein</fullName>
    </submittedName>
</protein>
<reference evidence="2 3" key="1">
    <citation type="journal article" date="2017" name="Curr. Biol.">
        <title>Genome architecture and evolution of a unichromosomal asexual nematode.</title>
        <authorList>
            <person name="Fradin H."/>
            <person name="Zegar C."/>
            <person name="Gutwein M."/>
            <person name="Lucas J."/>
            <person name="Kovtun M."/>
            <person name="Corcoran D."/>
            <person name="Baugh L.R."/>
            <person name="Kiontke K."/>
            <person name="Gunsalus K."/>
            <person name="Fitch D.H."/>
            <person name="Piano F."/>
        </authorList>
    </citation>
    <scope>NUCLEOTIDE SEQUENCE [LARGE SCALE GENOMIC DNA]</scope>
    <source>
        <strain evidence="2">PF1309</strain>
    </source>
</reference>